<dbReference type="AlphaFoldDB" id="A0A062U1R4"/>
<dbReference type="SUPFAM" id="SSF47226">
    <property type="entry name" value="Histidine-containing phosphotransfer domain, HPT domain"/>
    <property type="match status" value="1"/>
</dbReference>
<reference evidence="1 2" key="1">
    <citation type="journal article" date="2014" name="Antonie Van Leeuwenhoek">
        <title>Hyphomonas beringensis sp. nov. and Hyphomonas chukchiensis sp. nov., isolated from surface seawater of the Bering Sea and Chukchi Sea.</title>
        <authorList>
            <person name="Li C."/>
            <person name="Lai Q."/>
            <person name="Li G."/>
            <person name="Dong C."/>
            <person name="Wang J."/>
            <person name="Liao Y."/>
            <person name="Shao Z."/>
        </authorList>
    </citation>
    <scope>NUCLEOTIDE SEQUENCE [LARGE SCALE GENOMIC DNA]</scope>
    <source>
        <strain evidence="1 2">25B14_1</strain>
    </source>
</reference>
<proteinExistence type="predicted"/>
<organism evidence="1 2">
    <name type="scientific">Hyphomonas beringensis</name>
    <dbReference type="NCBI Taxonomy" id="1280946"/>
    <lineage>
        <taxon>Bacteria</taxon>
        <taxon>Pseudomonadati</taxon>
        <taxon>Pseudomonadota</taxon>
        <taxon>Alphaproteobacteria</taxon>
        <taxon>Hyphomonadales</taxon>
        <taxon>Hyphomonadaceae</taxon>
        <taxon>Hyphomonas</taxon>
    </lineage>
</organism>
<gene>
    <name evidence="1" type="ORF">HY29_15155</name>
</gene>
<dbReference type="InterPro" id="IPR036641">
    <property type="entry name" value="HPT_dom_sf"/>
</dbReference>
<dbReference type="GO" id="GO:0000160">
    <property type="term" value="P:phosphorelay signal transduction system"/>
    <property type="evidence" value="ECO:0007669"/>
    <property type="project" value="InterPro"/>
</dbReference>
<evidence type="ECO:0000313" key="1">
    <source>
        <dbReference type="EMBL" id="KCZ54266.1"/>
    </source>
</evidence>
<evidence type="ECO:0000313" key="2">
    <source>
        <dbReference type="Proteomes" id="UP000027037"/>
    </source>
</evidence>
<dbReference type="EMBL" id="AWFF01000040">
    <property type="protein sequence ID" value="KCZ54266.1"/>
    <property type="molecule type" value="Genomic_DNA"/>
</dbReference>
<keyword evidence="2" id="KW-1185">Reference proteome</keyword>
<dbReference type="RefSeq" id="WP_034796461.1">
    <property type="nucleotide sequence ID" value="NZ_AWFF01000040.1"/>
</dbReference>
<name>A0A062U1R4_9PROT</name>
<protein>
    <submittedName>
        <fullName evidence="1">Uncharacterized protein</fullName>
    </submittedName>
</protein>
<sequence>MPLSKYYQLFHDTNLPILKAISDDVKIGAYTSAKTKSHAVIGAALLLGATDLTEAMRSFEHALLSLDSSSAMLHLNSAFALVSAYDSKSTHRRLKD</sequence>
<accession>A0A062U1R4</accession>
<dbReference type="Proteomes" id="UP000027037">
    <property type="component" value="Unassembled WGS sequence"/>
</dbReference>
<comment type="caution">
    <text evidence="1">The sequence shown here is derived from an EMBL/GenBank/DDBJ whole genome shotgun (WGS) entry which is preliminary data.</text>
</comment>